<gene>
    <name evidence="2" type="ORF">PX52LOC_05580</name>
</gene>
<protein>
    <submittedName>
        <fullName evidence="2">IS630 family transposase</fullName>
    </submittedName>
</protein>
<dbReference type="Proteomes" id="UP000324974">
    <property type="component" value="Chromosome"/>
</dbReference>
<proteinExistence type="predicted"/>
<evidence type="ECO:0000313" key="2">
    <source>
        <dbReference type="EMBL" id="QEL18551.1"/>
    </source>
</evidence>
<dbReference type="GO" id="GO:0003676">
    <property type="term" value="F:nucleic acid binding"/>
    <property type="evidence" value="ECO:0007669"/>
    <property type="project" value="InterPro"/>
</dbReference>
<organism evidence="2 3">
    <name type="scientific">Limnoglobus roseus</name>
    <dbReference type="NCBI Taxonomy" id="2598579"/>
    <lineage>
        <taxon>Bacteria</taxon>
        <taxon>Pseudomonadati</taxon>
        <taxon>Planctomycetota</taxon>
        <taxon>Planctomycetia</taxon>
        <taxon>Gemmatales</taxon>
        <taxon>Gemmataceae</taxon>
        <taxon>Limnoglobus</taxon>
    </lineage>
</organism>
<sequence>MKEQRAAWRAGQPALDPATLVLVDETRASTNVARTHGRCPTGRRLVMAVPHGKTTTFVAALRADGTVAPTVIDGAVTGDLFVADVERRLAPALRPGDVVVMDNLACHKRAGVRRAIEAAGAARRRLPPYSPDRNPIERAFRKLKARLRAAAKRTIRAVEDYRGERSAAFAPEECRNYFRSCGYPTATPTREPL</sequence>
<dbReference type="EMBL" id="CP042425">
    <property type="protein sequence ID" value="QEL18551.1"/>
    <property type="molecule type" value="Genomic_DNA"/>
</dbReference>
<keyword evidence="3" id="KW-1185">Reference proteome</keyword>
<dbReference type="InterPro" id="IPR036397">
    <property type="entry name" value="RNaseH_sf"/>
</dbReference>
<dbReference type="PANTHER" id="PTHR46564">
    <property type="entry name" value="TRANSPOSASE"/>
    <property type="match status" value="1"/>
</dbReference>
<name>A0A5C1AH55_9BACT</name>
<dbReference type="PANTHER" id="PTHR46564:SF1">
    <property type="entry name" value="TRANSPOSASE"/>
    <property type="match status" value="1"/>
</dbReference>
<reference evidence="3" key="1">
    <citation type="submission" date="2019-08" db="EMBL/GenBank/DDBJ databases">
        <title>Limnoglobus roseus gen. nov., sp. nov., a novel freshwater planctomycete with a giant genome from the family Gemmataceae.</title>
        <authorList>
            <person name="Kulichevskaya I.S."/>
            <person name="Naumoff D.G."/>
            <person name="Miroshnikov K."/>
            <person name="Ivanova A."/>
            <person name="Philippov D.A."/>
            <person name="Hakobyan A."/>
            <person name="Rijpstra I.C."/>
            <person name="Sinninghe Damste J.S."/>
            <person name="Liesack W."/>
            <person name="Dedysh S.N."/>
        </authorList>
    </citation>
    <scope>NUCLEOTIDE SEQUENCE [LARGE SCALE GENOMIC DNA]</scope>
    <source>
        <strain evidence="3">PX52</strain>
    </source>
</reference>
<dbReference type="Pfam" id="PF13358">
    <property type="entry name" value="DDE_3"/>
    <property type="match status" value="1"/>
</dbReference>
<feature type="domain" description="Tc1-like transposase DDE" evidence="1">
    <location>
        <begin position="20"/>
        <end position="150"/>
    </location>
</feature>
<dbReference type="InterPro" id="IPR038717">
    <property type="entry name" value="Tc1-like_DDE_dom"/>
</dbReference>
<evidence type="ECO:0000313" key="3">
    <source>
        <dbReference type="Proteomes" id="UP000324974"/>
    </source>
</evidence>
<evidence type="ECO:0000259" key="1">
    <source>
        <dbReference type="Pfam" id="PF13358"/>
    </source>
</evidence>
<accession>A0A5C1AH55</accession>
<dbReference type="KEGG" id="lrs:PX52LOC_05580"/>
<dbReference type="AlphaFoldDB" id="A0A5C1AH55"/>
<dbReference type="Gene3D" id="3.30.420.10">
    <property type="entry name" value="Ribonuclease H-like superfamily/Ribonuclease H"/>
    <property type="match status" value="1"/>
</dbReference>